<evidence type="ECO:0000313" key="3">
    <source>
        <dbReference type="Proteomes" id="UP001054837"/>
    </source>
</evidence>
<reference evidence="2 3" key="1">
    <citation type="submission" date="2021-06" db="EMBL/GenBank/DDBJ databases">
        <title>Caerostris darwini draft genome.</title>
        <authorList>
            <person name="Kono N."/>
            <person name="Arakawa K."/>
        </authorList>
    </citation>
    <scope>NUCLEOTIDE SEQUENCE [LARGE SCALE GENOMIC DNA]</scope>
</reference>
<protein>
    <submittedName>
        <fullName evidence="2">Uncharacterized protein</fullName>
    </submittedName>
</protein>
<comment type="caution">
    <text evidence="2">The sequence shown here is derived from an EMBL/GenBank/DDBJ whole genome shotgun (WGS) entry which is preliminary data.</text>
</comment>
<accession>A0AAV4QCI3</accession>
<dbReference type="Proteomes" id="UP001054837">
    <property type="component" value="Unassembled WGS sequence"/>
</dbReference>
<gene>
    <name evidence="2" type="ORF">CDAR_101271</name>
</gene>
<dbReference type="EMBL" id="BPLQ01004301">
    <property type="protein sequence ID" value="GIY07140.1"/>
    <property type="molecule type" value="Genomic_DNA"/>
</dbReference>
<organism evidence="2 3">
    <name type="scientific">Caerostris darwini</name>
    <dbReference type="NCBI Taxonomy" id="1538125"/>
    <lineage>
        <taxon>Eukaryota</taxon>
        <taxon>Metazoa</taxon>
        <taxon>Ecdysozoa</taxon>
        <taxon>Arthropoda</taxon>
        <taxon>Chelicerata</taxon>
        <taxon>Arachnida</taxon>
        <taxon>Araneae</taxon>
        <taxon>Araneomorphae</taxon>
        <taxon>Entelegynae</taxon>
        <taxon>Araneoidea</taxon>
        <taxon>Araneidae</taxon>
        <taxon>Caerostris</taxon>
    </lineage>
</organism>
<keyword evidence="1" id="KW-0732">Signal</keyword>
<evidence type="ECO:0000256" key="1">
    <source>
        <dbReference type="SAM" id="SignalP"/>
    </source>
</evidence>
<keyword evidence="3" id="KW-1185">Reference proteome</keyword>
<dbReference type="AlphaFoldDB" id="A0AAV4QCI3"/>
<sequence>MTLSNRRGLSLLLLSLTKMDVLRHVIRATFPPSEGMVISSEQQHLNVVLHFLLLARSVGYIHHHLQRTGWVLSLISAKPRDNSCNMGAEVVSSNDSPGVLPDAPNKDVLKVLL</sequence>
<feature type="chain" id="PRO_5043685839" evidence="1">
    <location>
        <begin position="24"/>
        <end position="113"/>
    </location>
</feature>
<evidence type="ECO:0000313" key="2">
    <source>
        <dbReference type="EMBL" id="GIY07140.1"/>
    </source>
</evidence>
<name>A0AAV4QCI3_9ARAC</name>
<proteinExistence type="predicted"/>
<feature type="signal peptide" evidence="1">
    <location>
        <begin position="1"/>
        <end position="23"/>
    </location>
</feature>